<keyword evidence="15" id="KW-1185">Reference proteome</keyword>
<dbReference type="FunFam" id="3.30.450.60:FF:000003">
    <property type="entry name" value="Coatomer subunit delta"/>
    <property type="match status" value="1"/>
</dbReference>
<dbReference type="RefSeq" id="XP_012647641.1">
    <property type="nucleotide sequence ID" value="XM_012792187.1"/>
</dbReference>
<feature type="domain" description="MHD" evidence="13">
    <location>
        <begin position="266"/>
        <end position="502"/>
    </location>
</feature>
<dbReference type="GO" id="GO:0000139">
    <property type="term" value="C:Golgi membrane"/>
    <property type="evidence" value="ECO:0007669"/>
    <property type="project" value="UniProtKB-SubCell"/>
</dbReference>
<keyword evidence="7 10" id="KW-0333">Golgi apparatus</keyword>
<dbReference type="Gene3D" id="3.30.450.60">
    <property type="match status" value="1"/>
</dbReference>
<evidence type="ECO:0000256" key="5">
    <source>
        <dbReference type="ARBA" id="ARBA00022892"/>
    </source>
</evidence>
<dbReference type="OrthoDB" id="10266042at2759"/>
<evidence type="ECO:0000256" key="12">
    <source>
        <dbReference type="SAM" id="MobiDB-lite"/>
    </source>
</evidence>
<dbReference type="AlphaFoldDB" id="I7J5M4"/>
<dbReference type="GO" id="GO:0051645">
    <property type="term" value="P:Golgi localization"/>
    <property type="evidence" value="ECO:0007669"/>
    <property type="project" value="TreeGrafter"/>
</dbReference>
<dbReference type="SUPFAM" id="SSF64356">
    <property type="entry name" value="SNARE-like"/>
    <property type="match status" value="1"/>
</dbReference>
<dbReference type="PANTHER" id="PTHR10121">
    <property type="entry name" value="COATOMER SUBUNIT DELTA"/>
    <property type="match status" value="1"/>
</dbReference>
<gene>
    <name evidence="14" type="ORF">BMR1_01G02890</name>
</gene>
<keyword evidence="5 10" id="KW-0931">ER-Golgi transport</keyword>
<dbReference type="PROSITE" id="PS51072">
    <property type="entry name" value="MHD"/>
    <property type="match status" value="1"/>
</dbReference>
<dbReference type="Proteomes" id="UP000002899">
    <property type="component" value="Chromosome I"/>
</dbReference>
<evidence type="ECO:0000256" key="3">
    <source>
        <dbReference type="ARBA" id="ARBA00022448"/>
    </source>
</evidence>
<accession>I7J5M4</accession>
<dbReference type="GeneID" id="24423650"/>
<evidence type="ECO:0000256" key="7">
    <source>
        <dbReference type="ARBA" id="ARBA00023034"/>
    </source>
</evidence>
<evidence type="ECO:0000313" key="15">
    <source>
        <dbReference type="Proteomes" id="UP000002899"/>
    </source>
</evidence>
<evidence type="ECO:0000256" key="11">
    <source>
        <dbReference type="RuleBase" id="RU366052"/>
    </source>
</evidence>
<sequence>MTIISTGFSSKTQILLSRQNYEISKQEVDTTLFNFIKQLNAQCGDHTYFEFNNHRYIYQPVESLYVFVITTKNSNVIEDLEVVKMLSQIAQTVTKQCVSEKTIMDNIFDLIFYMDEIVIDGNREALTMDQLETYIAMESHEEKLQLMLIKNKEKEEKERRRQIAMKLDKEKQRKKLDTYFASPPAPSSPPQPQSASEGYLEQAETLFAARPENTHACGMQLTRAKQAKKLTDLALESGFSLQPITAHQHADGPGKNAPGATKIASDVPLLVRVEEKCNGLMDIERDVTKLTYQGSLILTVYDTEIASMASLQFEIGDNCKFKPKYHPNLDKSKIVDGVLEIKDGPPFRLNCPVSLVKWRHDTTEPVMPFSVSCWSSCDSIETSLSVEVSNQDQTELCNVSLEFNCPRTVKTKINNSQDVKVYHENDVMYWDLGTVAKDESKTIGFSVQMDLDSLVPFSFSAEAYVNYFNIKVTNCFDKNGGGDINHKVVHKTCYSLKVDRSA</sequence>
<dbReference type="GO" id="GO:0006888">
    <property type="term" value="P:endoplasmic reticulum to Golgi vesicle-mediated transport"/>
    <property type="evidence" value="ECO:0007669"/>
    <property type="project" value="TreeGrafter"/>
</dbReference>
<dbReference type="GO" id="GO:0015031">
    <property type="term" value="P:protein transport"/>
    <property type="evidence" value="ECO:0007669"/>
    <property type="project" value="UniProtKB-KW"/>
</dbReference>
<dbReference type="InterPro" id="IPR011012">
    <property type="entry name" value="Longin-like_dom_sf"/>
</dbReference>
<keyword evidence="9 10" id="KW-0968">Cytoplasmic vesicle</keyword>
<evidence type="ECO:0000313" key="14">
    <source>
        <dbReference type="EMBL" id="CCF73032.1"/>
    </source>
</evidence>
<keyword evidence="6 10" id="KW-0653">Protein transport</keyword>
<feature type="region of interest" description="Disordered" evidence="12">
    <location>
        <begin position="179"/>
        <end position="199"/>
    </location>
</feature>
<proteinExistence type="inferred from homology"/>
<reference evidence="14 15" key="2">
    <citation type="journal article" date="2013" name="PLoS ONE">
        <title>Whole genome mapping and re-organization of the nuclear and mitochondrial genomes of Babesia microti isolates.</title>
        <authorList>
            <person name="Cornillot E."/>
            <person name="Dassouli A."/>
            <person name="Garg A."/>
            <person name="Pachikara N."/>
            <person name="Randazzo S."/>
            <person name="Depoix D."/>
            <person name="Carcy B."/>
            <person name="Delbecq S."/>
            <person name="Frutos R."/>
            <person name="Silva J.C."/>
            <person name="Sutton R."/>
            <person name="Krause P.J."/>
            <person name="Mamoun C.B."/>
        </authorList>
    </citation>
    <scope>NUCLEOTIDE SEQUENCE [LARGE SCALE GENOMIC DNA]</scope>
    <source>
        <strain evidence="14 15">RI</strain>
    </source>
</reference>
<dbReference type="InterPro" id="IPR027059">
    <property type="entry name" value="Coatomer_dsu"/>
</dbReference>
<dbReference type="Pfam" id="PF00928">
    <property type="entry name" value="Adap_comp_sub"/>
    <property type="match status" value="1"/>
</dbReference>
<organism evidence="14 15">
    <name type="scientific">Babesia microti (strain RI)</name>
    <dbReference type="NCBI Taxonomy" id="1133968"/>
    <lineage>
        <taxon>Eukaryota</taxon>
        <taxon>Sar</taxon>
        <taxon>Alveolata</taxon>
        <taxon>Apicomplexa</taxon>
        <taxon>Aconoidasida</taxon>
        <taxon>Piroplasmida</taxon>
        <taxon>Babesiidae</taxon>
        <taxon>Babesia</taxon>
    </lineage>
</organism>
<dbReference type="GO" id="GO:0006890">
    <property type="term" value="P:retrograde vesicle-mediated transport, Golgi to endoplasmic reticulum"/>
    <property type="evidence" value="ECO:0007669"/>
    <property type="project" value="UniProtKB-UniRule"/>
</dbReference>
<dbReference type="EMBL" id="FO082871">
    <property type="protein sequence ID" value="CCF73032.1"/>
    <property type="molecule type" value="Genomic_DNA"/>
</dbReference>
<evidence type="ECO:0000256" key="9">
    <source>
        <dbReference type="ARBA" id="ARBA00023329"/>
    </source>
</evidence>
<keyword evidence="3 10" id="KW-0813">Transport</keyword>
<evidence type="ECO:0000256" key="8">
    <source>
        <dbReference type="ARBA" id="ARBA00023136"/>
    </source>
</evidence>
<comment type="function">
    <text evidence="10">The coatomer is a cytosolic protein complex that binds to dilysine motifs and reversibly associates with Golgi non-clathrin-coated vesicles, which further mediate biosynthetic protein transport from the ER, via the Golgi up to the trans Golgi network. Coatomer complex is required for budding from Golgi membranes, and is essential for the retrograde Golgi-to-ER transport of dilysine-tagged proteins.</text>
</comment>
<comment type="similarity">
    <text evidence="1 10">Belongs to the adaptor complexes medium subunit family. Delta-COP subfamily.</text>
</comment>
<dbReference type="GO" id="GO:0030126">
    <property type="term" value="C:COPI vesicle coat"/>
    <property type="evidence" value="ECO:0007669"/>
    <property type="project" value="UniProtKB-UniRule"/>
</dbReference>
<evidence type="ECO:0000256" key="6">
    <source>
        <dbReference type="ARBA" id="ARBA00022927"/>
    </source>
</evidence>
<protein>
    <recommendedName>
        <fullName evidence="10">Coatomer subunit delta</fullName>
    </recommendedName>
</protein>
<dbReference type="InterPro" id="IPR028565">
    <property type="entry name" value="MHD"/>
</dbReference>
<reference evidence="14 15" key="3">
    <citation type="journal article" date="2016" name="Sci. Rep.">
        <title>Genome-wide diversity and gene expression profiling of Babesia microti isolates identify polymorphic genes that mediate host-pathogen interactions.</title>
        <authorList>
            <person name="Silva J.C."/>
            <person name="Cornillot E."/>
            <person name="McCracken C."/>
            <person name="Usmani-Brown S."/>
            <person name="Dwivedi A."/>
            <person name="Ifeonu O.O."/>
            <person name="Crabtree J."/>
            <person name="Gotia H.T."/>
            <person name="Virji A.Z."/>
            <person name="Reynes C."/>
            <person name="Colinge J."/>
            <person name="Kumar V."/>
            <person name="Lawres L."/>
            <person name="Pazzi J.E."/>
            <person name="Pablo J.V."/>
            <person name="Hung C."/>
            <person name="Brancato J."/>
            <person name="Kumari P."/>
            <person name="Orvis J."/>
            <person name="Tretina K."/>
            <person name="Chibucos M."/>
            <person name="Ott S."/>
            <person name="Sadzewicz L."/>
            <person name="Sengamalay N."/>
            <person name="Shetty A.C."/>
            <person name="Su Q."/>
            <person name="Tallon L."/>
            <person name="Fraser C.M."/>
            <person name="Frutos R."/>
            <person name="Molina D.M."/>
            <person name="Krause P.J."/>
            <person name="Ben Mamoun C."/>
        </authorList>
    </citation>
    <scope>NUCLEOTIDE SEQUENCE [LARGE SCALE GENOMIC DNA]</scope>
    <source>
        <strain evidence="14 15">RI</strain>
    </source>
</reference>
<dbReference type="VEuPathDB" id="PiroplasmaDB:BMR1_01G02890"/>
<evidence type="ECO:0000256" key="1">
    <source>
        <dbReference type="ARBA" id="ARBA00010516"/>
    </source>
</evidence>
<dbReference type="KEGG" id="bmic:BMR1_01G02890"/>
<keyword evidence="8 10" id="KW-0472">Membrane</keyword>
<evidence type="ECO:0000259" key="13">
    <source>
        <dbReference type="PROSITE" id="PS51072"/>
    </source>
</evidence>
<dbReference type="PANTHER" id="PTHR10121:SF0">
    <property type="entry name" value="COATOMER SUBUNIT DELTA"/>
    <property type="match status" value="1"/>
</dbReference>
<feature type="compositionally biased region" description="Pro residues" evidence="12">
    <location>
        <begin position="183"/>
        <end position="192"/>
    </location>
</feature>
<evidence type="ECO:0000256" key="10">
    <source>
        <dbReference type="RuleBase" id="RU364018"/>
    </source>
</evidence>
<evidence type="ECO:0000256" key="4">
    <source>
        <dbReference type="ARBA" id="ARBA00022490"/>
    </source>
</evidence>
<dbReference type="SUPFAM" id="SSF49447">
    <property type="entry name" value="Second domain of Mu2 adaptin subunit (ap50) of ap2 adaptor"/>
    <property type="match status" value="1"/>
</dbReference>
<name>I7J5M4_BABMR</name>
<evidence type="ECO:0000256" key="2">
    <source>
        <dbReference type="ARBA" id="ARBA00011775"/>
    </source>
</evidence>
<reference evidence="14 15" key="1">
    <citation type="journal article" date="2012" name="Nucleic Acids Res.">
        <title>Sequencing of the smallest Apicomplexan genome from the human pathogen Babesia microti.</title>
        <authorList>
            <person name="Cornillot E."/>
            <person name="Hadj-Kaddour K."/>
            <person name="Dassouli A."/>
            <person name="Noel B."/>
            <person name="Ranwez V."/>
            <person name="Vacherie B."/>
            <person name="Augagneur Y."/>
            <person name="Bres V."/>
            <person name="Duclos A."/>
            <person name="Randazzo S."/>
            <person name="Carcy B."/>
            <person name="Debierre-Grockiego F."/>
            <person name="Delbecq S."/>
            <person name="Moubri-Menage K."/>
            <person name="Shams-Eldin H."/>
            <person name="Usmani-Brown S."/>
            <person name="Bringaud F."/>
            <person name="Wincker P."/>
            <person name="Vivares C.P."/>
            <person name="Schwarz R.T."/>
            <person name="Schetters T.P."/>
            <person name="Krause P.J."/>
            <person name="Gorenflot A."/>
            <person name="Berry V."/>
            <person name="Barbe V."/>
            <person name="Ben Mamoun C."/>
        </authorList>
    </citation>
    <scope>NUCLEOTIDE SEQUENCE [LARGE SCALE GENOMIC DNA]</scope>
    <source>
        <strain evidence="14 15">RI</strain>
    </source>
</reference>
<comment type="subcellular location">
    <subcellularLocation>
        <location evidence="10 11">Cytoplasm</location>
    </subcellularLocation>
    <subcellularLocation>
        <location evidence="10 11">Cytoplasmic vesicle</location>
        <location evidence="10 11">COPI-coated vesicle membrane</location>
        <topology evidence="10 11">Peripheral membrane protein</topology>
        <orientation evidence="10 11">Cytoplasmic side</orientation>
    </subcellularLocation>
    <subcellularLocation>
        <location evidence="10 11">Golgi apparatus membrane</location>
        <topology evidence="10 11">Peripheral membrane protein</topology>
        <orientation evidence="10 11">Cytoplasmic side</orientation>
    </subcellularLocation>
</comment>
<dbReference type="OMA" id="CEDNETT"/>
<keyword evidence="4 10" id="KW-0963">Cytoplasm</keyword>
<dbReference type="InterPro" id="IPR036168">
    <property type="entry name" value="AP2_Mu_C_sf"/>
</dbReference>
<dbReference type="CDD" id="cd14830">
    <property type="entry name" value="Delta_COP_N"/>
    <property type="match status" value="1"/>
</dbReference>
<comment type="subunit">
    <text evidence="2 10">Oligomeric complex that consists of at least the alpha, beta, beta', gamma, delta, epsilon and zeta subunits.</text>
</comment>